<evidence type="ECO:0000256" key="4">
    <source>
        <dbReference type="RuleBase" id="RU003876"/>
    </source>
</evidence>
<dbReference type="PANTHER" id="PTHR11875">
    <property type="entry name" value="TESTIS-SPECIFIC Y-ENCODED PROTEIN"/>
    <property type="match status" value="1"/>
</dbReference>
<reference evidence="6" key="1">
    <citation type="submission" date="2015-12" db="EMBL/GenBank/DDBJ databases">
        <title>De novo transcriptome assembly of four potential Pierce s Disease insect vectors from Arizona vineyards.</title>
        <authorList>
            <person name="Tassone E.E."/>
        </authorList>
    </citation>
    <scope>NUCLEOTIDE SEQUENCE</scope>
</reference>
<keyword evidence="3" id="KW-0539">Nucleus</keyword>
<protein>
    <recommendedName>
        <fullName evidence="7">Nucleosome assembly protein 1-like 4</fullName>
    </recommendedName>
</protein>
<dbReference type="EMBL" id="GEDC01012065">
    <property type="protein sequence ID" value="JAS25233.1"/>
    <property type="molecule type" value="Transcribed_RNA"/>
</dbReference>
<name>A0A1B6DHR9_9HEMI</name>
<dbReference type="InterPro" id="IPR002164">
    <property type="entry name" value="NAP_family"/>
</dbReference>
<organism evidence="6">
    <name type="scientific">Clastoptera arizonana</name>
    <name type="common">Arizona spittle bug</name>
    <dbReference type="NCBI Taxonomy" id="38151"/>
    <lineage>
        <taxon>Eukaryota</taxon>
        <taxon>Metazoa</taxon>
        <taxon>Ecdysozoa</taxon>
        <taxon>Arthropoda</taxon>
        <taxon>Hexapoda</taxon>
        <taxon>Insecta</taxon>
        <taxon>Pterygota</taxon>
        <taxon>Neoptera</taxon>
        <taxon>Paraneoptera</taxon>
        <taxon>Hemiptera</taxon>
        <taxon>Auchenorrhyncha</taxon>
        <taxon>Cercopoidea</taxon>
        <taxon>Clastopteridae</taxon>
        <taxon>Clastoptera</taxon>
    </lineage>
</organism>
<evidence type="ECO:0008006" key="7">
    <source>
        <dbReference type="Google" id="ProtNLM"/>
    </source>
</evidence>
<gene>
    <name evidence="6" type="ORF">g.5262</name>
</gene>
<feature type="compositionally biased region" description="Acidic residues" evidence="5">
    <location>
        <begin position="340"/>
        <end position="365"/>
    </location>
</feature>
<feature type="region of interest" description="Disordered" evidence="5">
    <location>
        <begin position="340"/>
        <end position="390"/>
    </location>
</feature>
<proteinExistence type="inferred from homology"/>
<comment type="similarity">
    <text evidence="2 4">Belongs to the nucleosome assembly protein (NAP) family.</text>
</comment>
<accession>A0A1B6DHR9</accession>
<evidence type="ECO:0000256" key="3">
    <source>
        <dbReference type="ARBA" id="ARBA00023242"/>
    </source>
</evidence>
<evidence type="ECO:0000256" key="1">
    <source>
        <dbReference type="ARBA" id="ARBA00004123"/>
    </source>
</evidence>
<evidence type="ECO:0000313" key="6">
    <source>
        <dbReference type="EMBL" id="JAS25233.1"/>
    </source>
</evidence>
<feature type="region of interest" description="Disordered" evidence="5">
    <location>
        <begin position="108"/>
        <end position="130"/>
    </location>
</feature>
<dbReference type="SUPFAM" id="SSF143113">
    <property type="entry name" value="NAP-like"/>
    <property type="match status" value="1"/>
</dbReference>
<dbReference type="InterPro" id="IPR037231">
    <property type="entry name" value="NAP-like_sf"/>
</dbReference>
<dbReference type="FunFam" id="3.30.1120.90:FF:000001">
    <property type="entry name" value="Nucleosome assembly protein 1-like 1"/>
    <property type="match status" value="1"/>
</dbReference>
<dbReference type="GO" id="GO:0006334">
    <property type="term" value="P:nucleosome assembly"/>
    <property type="evidence" value="ECO:0007669"/>
    <property type="project" value="InterPro"/>
</dbReference>
<comment type="subcellular location">
    <subcellularLocation>
        <location evidence="1">Nucleus</location>
    </subcellularLocation>
</comment>
<feature type="region of interest" description="Disordered" evidence="5">
    <location>
        <begin position="1"/>
        <end position="24"/>
    </location>
</feature>
<dbReference type="Gene3D" id="1.20.5.1500">
    <property type="match status" value="1"/>
</dbReference>
<dbReference type="FunFam" id="1.20.5.1500:FF:000001">
    <property type="entry name" value="Nucleosome assembly protein 1-like 1"/>
    <property type="match status" value="1"/>
</dbReference>
<feature type="compositionally biased region" description="Acidic residues" evidence="5">
    <location>
        <begin position="111"/>
        <end position="129"/>
    </location>
</feature>
<dbReference type="Pfam" id="PF00956">
    <property type="entry name" value="NAP"/>
    <property type="match status" value="1"/>
</dbReference>
<evidence type="ECO:0000256" key="2">
    <source>
        <dbReference type="ARBA" id="ARBA00009947"/>
    </source>
</evidence>
<dbReference type="Gene3D" id="3.30.1120.90">
    <property type="entry name" value="Nucleosome assembly protein"/>
    <property type="match status" value="1"/>
</dbReference>
<dbReference type="GO" id="GO:0005634">
    <property type="term" value="C:nucleus"/>
    <property type="evidence" value="ECO:0007669"/>
    <property type="project" value="UniProtKB-SubCell"/>
</dbReference>
<evidence type="ECO:0000256" key="5">
    <source>
        <dbReference type="SAM" id="MobiDB-lite"/>
    </source>
</evidence>
<feature type="compositionally biased region" description="Acidic residues" evidence="5">
    <location>
        <begin position="11"/>
        <end position="24"/>
    </location>
</feature>
<dbReference type="AlphaFoldDB" id="A0A1B6DHR9"/>
<sequence>MSKEPERLGDASEDIEDMEDEEDNVDDIKKQILRQPELLAALQSRFHAQMLQSLPAPVKRRIKALKKIQLEATHIEAKFYEEIHELEAKYHLKYLPLYEKRSNVVNGQYEPNDEECDFSSDDEKDDELSNEMKTKVKIEDVTETKEQTEEEKNKANVKGIPDFWLTIFKNVGMLTEMVQEHDEPILKHLLDIRVIFLYSNPMGFVLEFHFSNNDYFSNSVLTKEYEMKCVPDESDPFSFEGPEIYKCKGCIIDWKKGKNVTLKTVKKKQKHKSKGSVRTVVKTVQNDSFFNFFSPPSMPDDPDTEVDDDTQALLTADFEIGHYIRERIVPKAVLYYTGEALEDEEDFDEEEDGEEEEELDDESDPDYNPNNPKSRKAAAKTANPAECQQQ</sequence>
<feature type="compositionally biased region" description="Basic and acidic residues" evidence="5">
    <location>
        <begin position="1"/>
        <end position="10"/>
    </location>
</feature>